<comment type="caution">
    <text evidence="7">The sequence shown here is derived from an EMBL/GenBank/DDBJ whole genome shotgun (WGS) entry which is preliminary data.</text>
</comment>
<dbReference type="GO" id="GO:0016020">
    <property type="term" value="C:membrane"/>
    <property type="evidence" value="ECO:0007669"/>
    <property type="project" value="UniProtKB-SubCell"/>
</dbReference>
<evidence type="ECO:0000313" key="7">
    <source>
        <dbReference type="EMBL" id="MPM92935.1"/>
    </source>
</evidence>
<evidence type="ECO:0000256" key="5">
    <source>
        <dbReference type="SAM" id="Phobius"/>
    </source>
</evidence>
<name>A0A645DUH9_9ZZZZ</name>
<reference evidence="7" key="1">
    <citation type="submission" date="2019-08" db="EMBL/GenBank/DDBJ databases">
        <authorList>
            <person name="Kucharzyk K."/>
            <person name="Murdoch R.W."/>
            <person name="Higgins S."/>
            <person name="Loffler F."/>
        </authorList>
    </citation>
    <scope>NUCLEOTIDE SEQUENCE</scope>
</reference>
<dbReference type="Pfam" id="PF05154">
    <property type="entry name" value="TM2"/>
    <property type="match status" value="1"/>
</dbReference>
<proteinExistence type="predicted"/>
<feature type="transmembrane region" description="Helical" evidence="5">
    <location>
        <begin position="26"/>
        <end position="43"/>
    </location>
</feature>
<keyword evidence="3 5" id="KW-1133">Transmembrane helix</keyword>
<feature type="domain" description="TM2" evidence="6">
    <location>
        <begin position="26"/>
        <end position="63"/>
    </location>
</feature>
<comment type="subcellular location">
    <subcellularLocation>
        <location evidence="1">Membrane</location>
        <topology evidence="1">Multi-pass membrane protein</topology>
    </subcellularLocation>
</comment>
<accession>A0A645DUH9</accession>
<evidence type="ECO:0000259" key="6">
    <source>
        <dbReference type="Pfam" id="PF05154"/>
    </source>
</evidence>
<feature type="transmembrane region" description="Helical" evidence="5">
    <location>
        <begin position="55"/>
        <end position="77"/>
    </location>
</feature>
<dbReference type="AlphaFoldDB" id="A0A645DUH9"/>
<protein>
    <recommendedName>
        <fullName evidence="6">TM2 domain-containing protein</fullName>
    </recommendedName>
</protein>
<keyword evidence="2 5" id="KW-0812">Transmembrane</keyword>
<dbReference type="EMBL" id="VSSQ01039808">
    <property type="protein sequence ID" value="MPM92935.1"/>
    <property type="molecule type" value="Genomic_DNA"/>
</dbReference>
<keyword evidence="4 5" id="KW-0472">Membrane</keyword>
<organism evidence="7">
    <name type="scientific">bioreactor metagenome</name>
    <dbReference type="NCBI Taxonomy" id="1076179"/>
    <lineage>
        <taxon>unclassified sequences</taxon>
        <taxon>metagenomes</taxon>
        <taxon>ecological metagenomes</taxon>
    </lineage>
</organism>
<sequence length="133" mass="14369">MTASSPGQWSVPPQPPSSEPLSKRKAALFAFFLGVFGVHNFYLGQRKRGFGHIVLLGVALAGLLAAMLYMLFIVFWYSDLYLGNTMDRRAEVLLNVLVVLPLVLIGANLAWAIIEGIAILAGRSSQSKPGPSP</sequence>
<evidence type="ECO:0000256" key="2">
    <source>
        <dbReference type="ARBA" id="ARBA00022692"/>
    </source>
</evidence>
<evidence type="ECO:0000256" key="3">
    <source>
        <dbReference type="ARBA" id="ARBA00022989"/>
    </source>
</evidence>
<gene>
    <name evidence="7" type="ORF">SDC9_140071</name>
</gene>
<evidence type="ECO:0000256" key="1">
    <source>
        <dbReference type="ARBA" id="ARBA00004141"/>
    </source>
</evidence>
<feature type="transmembrane region" description="Helical" evidence="5">
    <location>
        <begin position="97"/>
        <end position="121"/>
    </location>
</feature>
<dbReference type="InterPro" id="IPR007829">
    <property type="entry name" value="TM2"/>
</dbReference>
<evidence type="ECO:0000256" key="4">
    <source>
        <dbReference type="ARBA" id="ARBA00023136"/>
    </source>
</evidence>